<dbReference type="Proteomes" id="UP000000600">
    <property type="component" value="Unassembled WGS sequence"/>
</dbReference>
<proteinExistence type="predicted"/>
<name>A0E008_PARTE</name>
<evidence type="ECO:0000256" key="1">
    <source>
        <dbReference type="SAM" id="Phobius"/>
    </source>
</evidence>
<keyword evidence="1" id="KW-1133">Transmembrane helix</keyword>
<protein>
    <recommendedName>
        <fullName evidence="4">Transmembrane protein</fullName>
    </recommendedName>
</protein>
<evidence type="ECO:0000313" key="3">
    <source>
        <dbReference type="Proteomes" id="UP000000600"/>
    </source>
</evidence>
<dbReference type="AlphaFoldDB" id="A0E008"/>
<organism evidence="2 3">
    <name type="scientific">Paramecium tetraurelia</name>
    <dbReference type="NCBI Taxonomy" id="5888"/>
    <lineage>
        <taxon>Eukaryota</taxon>
        <taxon>Sar</taxon>
        <taxon>Alveolata</taxon>
        <taxon>Ciliophora</taxon>
        <taxon>Intramacronucleata</taxon>
        <taxon>Oligohymenophorea</taxon>
        <taxon>Peniculida</taxon>
        <taxon>Parameciidae</taxon>
        <taxon>Paramecium</taxon>
    </lineage>
</organism>
<sequence length="277" mass="33363">MMLKLQLQKITKSVYNKEFQLEDDYLDNLIGFLQKKQLKVNYNYYNLSNAQRSMLQIYLNRSDFEINQNYFVKSILTTFLYTNTYINQPQQQTQYRIDLTEFQYCDTQKDAPEIQQYNYYCIIHIEGNTYENCDLLMEEINNQSAQLYCKCKSFGNLFLIKIVDKFMNQQNHTSSNQMQEDQKNIEVFKQSYLYVQSAFIISSIMVYYAFVYLEYQRQNEIITDQGSINRLDTLEPVKKSFQINLYPGHFFVFKTSFQVNCFNIKIVYAFYFVIFLK</sequence>
<keyword evidence="1" id="KW-0472">Membrane</keyword>
<dbReference type="GeneID" id="5041818"/>
<dbReference type="EMBL" id="CT868651">
    <property type="protein sequence ID" value="CAK88625.1"/>
    <property type="molecule type" value="Genomic_DNA"/>
</dbReference>
<dbReference type="OrthoDB" id="10584161at2759"/>
<feature type="transmembrane region" description="Helical" evidence="1">
    <location>
        <begin position="192"/>
        <end position="210"/>
    </location>
</feature>
<dbReference type="RefSeq" id="XP_001456022.1">
    <property type="nucleotide sequence ID" value="XM_001455985.1"/>
</dbReference>
<reference evidence="2 3" key="1">
    <citation type="journal article" date="2006" name="Nature">
        <title>Global trends of whole-genome duplications revealed by the ciliate Paramecium tetraurelia.</title>
        <authorList>
            <consortium name="Genoscope"/>
            <person name="Aury J.-M."/>
            <person name="Jaillon O."/>
            <person name="Duret L."/>
            <person name="Noel B."/>
            <person name="Jubin C."/>
            <person name="Porcel B.M."/>
            <person name="Segurens B."/>
            <person name="Daubin V."/>
            <person name="Anthouard V."/>
            <person name="Aiach N."/>
            <person name="Arnaiz O."/>
            <person name="Billaut A."/>
            <person name="Beisson J."/>
            <person name="Blanc I."/>
            <person name="Bouhouche K."/>
            <person name="Camara F."/>
            <person name="Duharcourt S."/>
            <person name="Guigo R."/>
            <person name="Gogendeau D."/>
            <person name="Katinka M."/>
            <person name="Keller A.-M."/>
            <person name="Kissmehl R."/>
            <person name="Klotz C."/>
            <person name="Koll F."/>
            <person name="Le Moue A."/>
            <person name="Lepere C."/>
            <person name="Malinsky S."/>
            <person name="Nowacki M."/>
            <person name="Nowak J.K."/>
            <person name="Plattner H."/>
            <person name="Poulain J."/>
            <person name="Ruiz F."/>
            <person name="Serrano V."/>
            <person name="Zagulski M."/>
            <person name="Dessen P."/>
            <person name="Betermier M."/>
            <person name="Weissenbach J."/>
            <person name="Scarpelli C."/>
            <person name="Schachter V."/>
            <person name="Sperling L."/>
            <person name="Meyer E."/>
            <person name="Cohen J."/>
            <person name="Wincker P."/>
        </authorList>
    </citation>
    <scope>NUCLEOTIDE SEQUENCE [LARGE SCALE GENOMIC DNA]</scope>
    <source>
        <strain evidence="2 3">Stock d4-2</strain>
    </source>
</reference>
<feature type="transmembrane region" description="Helical" evidence="1">
    <location>
        <begin position="257"/>
        <end position="276"/>
    </location>
</feature>
<accession>A0E008</accession>
<gene>
    <name evidence="2" type="ORF">GSPATT00021793001</name>
</gene>
<keyword evidence="1" id="KW-0812">Transmembrane</keyword>
<evidence type="ECO:0008006" key="4">
    <source>
        <dbReference type="Google" id="ProtNLM"/>
    </source>
</evidence>
<dbReference type="KEGG" id="ptm:GSPATT00021793001"/>
<dbReference type="InParanoid" id="A0E008"/>
<dbReference type="HOGENOM" id="CLU_1006322_0_0_1"/>
<evidence type="ECO:0000313" key="2">
    <source>
        <dbReference type="EMBL" id="CAK88625.1"/>
    </source>
</evidence>
<keyword evidence="3" id="KW-1185">Reference proteome</keyword>